<dbReference type="Pfam" id="PF10974">
    <property type="entry name" value="DUF2804"/>
    <property type="match status" value="1"/>
</dbReference>
<protein>
    <recommendedName>
        <fullName evidence="4">DUF2804 domain-containing protein</fullName>
    </recommendedName>
</protein>
<proteinExistence type="predicted"/>
<gene>
    <name evidence="2" type="ORF">BDZ31_002292</name>
</gene>
<evidence type="ECO:0000313" key="2">
    <source>
        <dbReference type="EMBL" id="MBB4662706.1"/>
    </source>
</evidence>
<evidence type="ECO:0000313" key="3">
    <source>
        <dbReference type="Proteomes" id="UP000585272"/>
    </source>
</evidence>
<dbReference type="PANTHER" id="PTHR35868">
    <property type="entry name" value="DUF2804 DOMAIN-CONTAINING PROTEIN-RELATED"/>
    <property type="match status" value="1"/>
</dbReference>
<accession>A0A840ID03</accession>
<reference evidence="2 3" key="1">
    <citation type="submission" date="2020-08" db="EMBL/GenBank/DDBJ databases">
        <title>Genomic Encyclopedia of Archaeal and Bacterial Type Strains, Phase II (KMG-II): from individual species to whole genera.</title>
        <authorList>
            <person name="Goeker M."/>
        </authorList>
    </citation>
    <scope>NUCLEOTIDE SEQUENCE [LARGE SCALE GENOMIC DNA]</scope>
    <source>
        <strain evidence="2 3">DSM 23288</strain>
    </source>
</reference>
<dbReference type="AlphaFoldDB" id="A0A840ID03"/>
<dbReference type="PANTHER" id="PTHR35868:SF4">
    <property type="entry name" value="DUF2804 DOMAIN-CONTAINING PROTEIN"/>
    <property type="match status" value="1"/>
</dbReference>
<comment type="caution">
    <text evidence="2">The sequence shown here is derived from an EMBL/GenBank/DDBJ whole genome shotgun (WGS) entry which is preliminary data.</text>
</comment>
<organism evidence="2 3">
    <name type="scientific">Conexibacter arvalis</name>
    <dbReference type="NCBI Taxonomy" id="912552"/>
    <lineage>
        <taxon>Bacteria</taxon>
        <taxon>Bacillati</taxon>
        <taxon>Actinomycetota</taxon>
        <taxon>Thermoleophilia</taxon>
        <taxon>Solirubrobacterales</taxon>
        <taxon>Conexibacteraceae</taxon>
        <taxon>Conexibacter</taxon>
    </lineage>
</organism>
<keyword evidence="3" id="KW-1185">Reference proteome</keyword>
<feature type="region of interest" description="Disordered" evidence="1">
    <location>
        <begin position="1"/>
        <end position="21"/>
    </location>
</feature>
<name>A0A840ID03_9ACTN</name>
<dbReference type="RefSeq" id="WP_183342088.1">
    <property type="nucleotide sequence ID" value="NZ_JACHNU010000002.1"/>
</dbReference>
<evidence type="ECO:0000256" key="1">
    <source>
        <dbReference type="SAM" id="MobiDB-lite"/>
    </source>
</evidence>
<dbReference type="Proteomes" id="UP000585272">
    <property type="component" value="Unassembled WGS sequence"/>
</dbReference>
<sequence>MASSTDERAASAPASAGPGAAPVGPYRGRFGAARPAALAALPLPPARMPLRRGARPLKRWRYVGVYGPELMLCVGLARVGVAHQAFWAVWEREARRLHERTRLSRGGVELSMERPGRVRVSDRAGRLEIEIDLLVEEVDGVETISPHGRSLIWTRKQGGVPAHGTVRIGDAVHALDALAVVDDSAGWHARRTDWRWSAGVGRTADGRTAAWNLVDGVHDAAAGGSERTVWLDGAPVEAAPAVFAADLSAVSTPADGGDLRFATEAVRERRENMLLVRSSYRQPFGTFGGALPGGIQLAEGFGVMEQHSAVW</sequence>
<feature type="compositionally biased region" description="Low complexity" evidence="1">
    <location>
        <begin position="10"/>
        <end position="21"/>
    </location>
</feature>
<evidence type="ECO:0008006" key="4">
    <source>
        <dbReference type="Google" id="ProtNLM"/>
    </source>
</evidence>
<dbReference type="EMBL" id="JACHNU010000002">
    <property type="protein sequence ID" value="MBB4662706.1"/>
    <property type="molecule type" value="Genomic_DNA"/>
</dbReference>
<dbReference type="InterPro" id="IPR021243">
    <property type="entry name" value="DUF2804"/>
</dbReference>